<dbReference type="PANTHER" id="PTHR43156">
    <property type="entry name" value="STAGE II SPORULATION PROTEIN E-RELATED"/>
    <property type="match status" value="1"/>
</dbReference>
<dbReference type="RefSeq" id="WP_309547960.1">
    <property type="nucleotide sequence ID" value="NZ_CP133762.1"/>
</dbReference>
<reference evidence="4 5" key="1">
    <citation type="submission" date="2023-09" db="EMBL/GenBank/DDBJ databases">
        <title>Complete genome of Streptomyces roseicoloratus T14.</title>
        <authorList>
            <person name="Bashizi T."/>
            <person name="Kim M.-J."/>
            <person name="Lee G."/>
            <person name="Tagele S.B."/>
            <person name="Shin J.-H."/>
        </authorList>
    </citation>
    <scope>NUCLEOTIDE SEQUENCE [LARGE SCALE GENOMIC DNA]</scope>
    <source>
        <strain evidence="4 5">T14</strain>
    </source>
</reference>
<dbReference type="SUPFAM" id="SSF55781">
    <property type="entry name" value="GAF domain-like"/>
    <property type="match status" value="1"/>
</dbReference>
<evidence type="ECO:0000256" key="2">
    <source>
        <dbReference type="SAM" id="MobiDB-lite"/>
    </source>
</evidence>
<dbReference type="Gene3D" id="3.30.450.20">
    <property type="entry name" value="PAS domain"/>
    <property type="match status" value="1"/>
</dbReference>
<keyword evidence="5" id="KW-1185">Reference proteome</keyword>
<protein>
    <submittedName>
        <fullName evidence="4">SpoIIE family protein phosphatase</fullName>
    </submittedName>
</protein>
<dbReference type="InterPro" id="IPR036890">
    <property type="entry name" value="HATPase_C_sf"/>
</dbReference>
<sequence>MPEPEDEGGRGQAPRLGEAVLDAVFTQSDVGLHVLDTDLRVVRVNPVSVGMRGLPEELLVGRPAAEAYAALGVTVDEDALRDVLATGQPVKDALIRSTPLADPGHEHVFSVSVYRLHDETGRIVGVVATTLDVTERERANARLRLLYDVRERIGGTLDVERTARELIEVALDNGFADAAVVALTDAVLQGKAPELADGDGMLMRCAAVGATDPGSPVPTVGCVLLPGLFGSPLPDEPVLVPSADGVRLVAPLTVRSRQVLGAVSFERRPGSEPYVAADLDLAKSITEHAAASLENALRFTREHIVMTALQSWPLRQERETQRAAEIAQRHRAGGSGAGSWFDALPLPGARVALVVGQVAHPGLSAVATMSRLRTAVHSLSTLDLDPHELLARLHATVLRLAREQGGANDDPGGPGGGAAERDEPTAHCTFVVHDPVTGRLDIARAGTSLLAVVRPDGSVDTSPLPEGPLLGEEGPPFASASLVLPEGSTICLASPATSRDEGPTNAELVAALAEADRGPEAMANDVAPYLSPDRVLLVARTRRLPADDVSEWDVPAELRAVSPARRHAEKRVREWWPDADAFPVELVVSELVTNAVRHGAAPITLRLIRGETTVVCEVDDAALVAPHIRHAKASDEGGRGLHISASLADGWGVRYREDGKTVWAELDVTRSLDDI</sequence>
<feature type="region of interest" description="Disordered" evidence="2">
    <location>
        <begin position="403"/>
        <end position="422"/>
    </location>
</feature>
<dbReference type="CDD" id="cd16936">
    <property type="entry name" value="HATPase_RsbW-like"/>
    <property type="match status" value="1"/>
</dbReference>
<evidence type="ECO:0000259" key="3">
    <source>
        <dbReference type="PROSITE" id="PS50113"/>
    </source>
</evidence>
<name>A0ABY9RQ59_9ACTN</name>
<dbReference type="InterPro" id="IPR003594">
    <property type="entry name" value="HATPase_dom"/>
</dbReference>
<evidence type="ECO:0000256" key="1">
    <source>
        <dbReference type="ARBA" id="ARBA00022801"/>
    </source>
</evidence>
<dbReference type="EMBL" id="CP133762">
    <property type="protein sequence ID" value="WMX44334.1"/>
    <property type="molecule type" value="Genomic_DNA"/>
</dbReference>
<feature type="domain" description="PAC" evidence="3">
    <location>
        <begin position="88"/>
        <end position="145"/>
    </location>
</feature>
<dbReference type="Gene3D" id="3.30.565.10">
    <property type="entry name" value="Histidine kinase-like ATPase, C-terminal domain"/>
    <property type="match status" value="1"/>
</dbReference>
<dbReference type="Gene3D" id="3.30.450.40">
    <property type="match status" value="1"/>
</dbReference>
<proteinExistence type="predicted"/>
<evidence type="ECO:0000313" key="4">
    <source>
        <dbReference type="EMBL" id="WMX44334.1"/>
    </source>
</evidence>
<dbReference type="Pfam" id="PF07228">
    <property type="entry name" value="SpoIIE"/>
    <property type="match status" value="1"/>
</dbReference>
<dbReference type="InterPro" id="IPR013656">
    <property type="entry name" value="PAS_4"/>
</dbReference>
<dbReference type="InterPro" id="IPR036457">
    <property type="entry name" value="PPM-type-like_dom_sf"/>
</dbReference>
<keyword evidence="1" id="KW-0378">Hydrolase</keyword>
<organism evidence="4 5">
    <name type="scientific">Streptomyces roseicoloratus</name>
    <dbReference type="NCBI Taxonomy" id="2508722"/>
    <lineage>
        <taxon>Bacteria</taxon>
        <taxon>Bacillati</taxon>
        <taxon>Actinomycetota</taxon>
        <taxon>Actinomycetes</taxon>
        <taxon>Kitasatosporales</taxon>
        <taxon>Streptomycetaceae</taxon>
        <taxon>Streptomyces</taxon>
    </lineage>
</organism>
<dbReference type="CDD" id="cd00130">
    <property type="entry name" value="PAS"/>
    <property type="match status" value="1"/>
</dbReference>
<accession>A0ABY9RQ59</accession>
<dbReference type="Gene3D" id="3.60.40.10">
    <property type="entry name" value="PPM-type phosphatase domain"/>
    <property type="match status" value="1"/>
</dbReference>
<dbReference type="PANTHER" id="PTHR43156:SF2">
    <property type="entry name" value="STAGE II SPORULATION PROTEIN E"/>
    <property type="match status" value="1"/>
</dbReference>
<dbReference type="InterPro" id="IPR029016">
    <property type="entry name" value="GAF-like_dom_sf"/>
</dbReference>
<gene>
    <name evidence="4" type="ORF">RGF97_04965</name>
</gene>
<dbReference type="InterPro" id="IPR003018">
    <property type="entry name" value="GAF"/>
</dbReference>
<dbReference type="Pfam" id="PF13581">
    <property type="entry name" value="HATPase_c_2"/>
    <property type="match status" value="1"/>
</dbReference>
<evidence type="ECO:0000313" key="5">
    <source>
        <dbReference type="Proteomes" id="UP001250858"/>
    </source>
</evidence>
<dbReference type="Pfam" id="PF08448">
    <property type="entry name" value="PAS_4"/>
    <property type="match status" value="1"/>
</dbReference>
<dbReference type="SUPFAM" id="SSF55874">
    <property type="entry name" value="ATPase domain of HSP90 chaperone/DNA topoisomerase II/histidine kinase"/>
    <property type="match status" value="1"/>
</dbReference>
<dbReference type="SUPFAM" id="SSF55785">
    <property type="entry name" value="PYP-like sensor domain (PAS domain)"/>
    <property type="match status" value="1"/>
</dbReference>
<dbReference type="NCBIfam" id="TIGR00229">
    <property type="entry name" value="sensory_box"/>
    <property type="match status" value="1"/>
</dbReference>
<dbReference type="SMART" id="SM00065">
    <property type="entry name" value="GAF"/>
    <property type="match status" value="1"/>
</dbReference>
<dbReference type="InterPro" id="IPR035965">
    <property type="entry name" value="PAS-like_dom_sf"/>
</dbReference>
<dbReference type="SMART" id="SM00331">
    <property type="entry name" value="PP2C_SIG"/>
    <property type="match status" value="1"/>
</dbReference>
<dbReference type="InterPro" id="IPR052016">
    <property type="entry name" value="Bact_Sigma-Reg"/>
</dbReference>
<dbReference type="Proteomes" id="UP001250858">
    <property type="component" value="Chromosome"/>
</dbReference>
<dbReference type="InterPro" id="IPR000014">
    <property type="entry name" value="PAS"/>
</dbReference>
<dbReference type="InterPro" id="IPR001932">
    <property type="entry name" value="PPM-type_phosphatase-like_dom"/>
</dbReference>
<dbReference type="PROSITE" id="PS50113">
    <property type="entry name" value="PAC"/>
    <property type="match status" value="1"/>
</dbReference>
<dbReference type="InterPro" id="IPR000700">
    <property type="entry name" value="PAS-assoc_C"/>
</dbReference>